<feature type="compositionally biased region" description="Polar residues" evidence="2">
    <location>
        <begin position="540"/>
        <end position="549"/>
    </location>
</feature>
<dbReference type="SUPFAM" id="SSF53098">
    <property type="entry name" value="Ribonuclease H-like"/>
    <property type="match status" value="1"/>
</dbReference>
<dbReference type="InterPro" id="IPR036397">
    <property type="entry name" value="RNaseH_sf"/>
</dbReference>
<dbReference type="AlphaFoldDB" id="A0A507EAB4"/>
<evidence type="ECO:0000256" key="2">
    <source>
        <dbReference type="SAM" id="MobiDB-lite"/>
    </source>
</evidence>
<dbReference type="Gene3D" id="3.30.420.10">
    <property type="entry name" value="Ribonuclease H-like superfamily/Ribonuclease H"/>
    <property type="match status" value="2"/>
</dbReference>
<dbReference type="GO" id="GO:0003723">
    <property type="term" value="F:RNA binding"/>
    <property type="evidence" value="ECO:0007669"/>
    <property type="project" value="TreeGrafter"/>
</dbReference>
<dbReference type="GO" id="GO:0000289">
    <property type="term" value="P:nuclear-transcribed mRNA poly(A) tail shortening"/>
    <property type="evidence" value="ECO:0007669"/>
    <property type="project" value="TreeGrafter"/>
</dbReference>
<name>A0A507EAB4_9FUNG</name>
<dbReference type="InterPro" id="IPR012337">
    <property type="entry name" value="RNaseH-like_sf"/>
</dbReference>
<accession>A0A507EAB4</accession>
<proteinExistence type="inferred from homology"/>
<organism evidence="3 4">
    <name type="scientific">Powellomyces hirtus</name>
    <dbReference type="NCBI Taxonomy" id="109895"/>
    <lineage>
        <taxon>Eukaryota</taxon>
        <taxon>Fungi</taxon>
        <taxon>Fungi incertae sedis</taxon>
        <taxon>Chytridiomycota</taxon>
        <taxon>Chytridiomycota incertae sedis</taxon>
        <taxon>Chytridiomycetes</taxon>
        <taxon>Spizellomycetales</taxon>
        <taxon>Powellomycetaceae</taxon>
        <taxon>Powellomyces</taxon>
    </lineage>
</organism>
<dbReference type="GO" id="GO:1990431">
    <property type="term" value="P:priRNA 3'-end processing"/>
    <property type="evidence" value="ECO:0007669"/>
    <property type="project" value="TreeGrafter"/>
</dbReference>
<dbReference type="PANTHER" id="PTHR15092">
    <property type="entry name" value="POLY A -SPECIFIC RIBONUCLEASE/TARGET OF EGR1, MEMBER 1"/>
    <property type="match status" value="1"/>
</dbReference>
<reference evidence="3 4" key="1">
    <citation type="journal article" date="2019" name="Sci. Rep.">
        <title>Comparative genomics of chytrid fungi reveal insights into the obligate biotrophic and pathogenic lifestyle of Synchytrium endobioticum.</title>
        <authorList>
            <person name="van de Vossenberg B.T.L.H."/>
            <person name="Warris S."/>
            <person name="Nguyen H.D.T."/>
            <person name="van Gent-Pelzer M.P.E."/>
            <person name="Joly D.L."/>
            <person name="van de Geest H.C."/>
            <person name="Bonants P.J.M."/>
            <person name="Smith D.S."/>
            <person name="Levesque C.A."/>
            <person name="van der Lee T.A.J."/>
        </authorList>
    </citation>
    <scope>NUCLEOTIDE SEQUENCE [LARGE SCALE GENOMIC DNA]</scope>
    <source>
        <strain evidence="3 4">CBS 809.83</strain>
    </source>
</reference>
<dbReference type="InterPro" id="IPR051181">
    <property type="entry name" value="CAF1_poly(A)_ribonucleases"/>
</dbReference>
<feature type="compositionally biased region" description="Low complexity" evidence="2">
    <location>
        <begin position="598"/>
        <end position="610"/>
    </location>
</feature>
<dbReference type="EMBL" id="QEAQ01000010">
    <property type="protein sequence ID" value="TPX61023.1"/>
    <property type="molecule type" value="Genomic_DNA"/>
</dbReference>
<dbReference type="Gene3D" id="3.30.70.330">
    <property type="match status" value="1"/>
</dbReference>
<dbReference type="GO" id="GO:0005634">
    <property type="term" value="C:nucleus"/>
    <property type="evidence" value="ECO:0007669"/>
    <property type="project" value="TreeGrafter"/>
</dbReference>
<comment type="caution">
    <text evidence="3">The sequence shown here is derived from an EMBL/GenBank/DDBJ whole genome shotgun (WGS) entry which is preliminary data.</text>
</comment>
<dbReference type="GO" id="GO:1990432">
    <property type="term" value="P:siRNA 3'-end processing"/>
    <property type="evidence" value="ECO:0007669"/>
    <property type="project" value="TreeGrafter"/>
</dbReference>
<dbReference type="SUPFAM" id="SSF82708">
    <property type="entry name" value="R3H domain"/>
    <property type="match status" value="1"/>
</dbReference>
<dbReference type="InterPro" id="IPR006941">
    <property type="entry name" value="RNase_CAF1"/>
</dbReference>
<sequence>MEVLRNNFEAFLPTIEDAIAEADFIAIDTEFTGLGIEKSFQIDYLDTVQERYAKCKMSAEAFQTTQYGLCTFSWDAAKHKYIAKPFNCYVFPATGNRVLGLDRHFTCQASSLSFLRDSKFDFNKWISQGIPYVNRDEEAKARRKIGVLESEDDVPITGAKRVYVDEVMETIHLWLQNAPDRTLDVPTPSRFHRRLIHQEVRKKYKSALRTVGKDDKIVISKQTDEERTAMASDRTKQLTDELNDLIGFRKVFELLSKSKKPIVGHNMMLDLLQTISSFHKRLPDDVREFKSTLANVFPIVYDTKHIAHTNPTVSPLLTKSVLGDVFTRISCPPFRYPAIGIDSGFSGYDSGEQNYHEAGYDAYITGVVFAKMAALATNTVEGQRIALQSPALMECVNKLHLMRSDVPHFDLVAEEDLPTRDNVFHVFGFEKGTSYGDVQKEFIGLGQVGLAGFESTRCFIIVRDESKIPDVISTYGEIVVDVEDHAERHQKTFSYQLETYADYMAKKLTRQENGLSSSLSDLRRTTAAKRKLVDCESEDTATATATPNFSPGSSSASLPDDPSVSDSVKRQKKSSVSHRKKHRTASKLLHEAAKRHLSTSANSSSSCTIV</sequence>
<dbReference type="Pfam" id="PF04857">
    <property type="entry name" value="CAF1"/>
    <property type="match status" value="1"/>
</dbReference>
<feature type="region of interest" description="Disordered" evidence="2">
    <location>
        <begin position="530"/>
        <end position="610"/>
    </location>
</feature>
<dbReference type="InterPro" id="IPR036867">
    <property type="entry name" value="R3H_dom_sf"/>
</dbReference>
<dbReference type="PANTHER" id="PTHR15092:SF22">
    <property type="entry name" value="POLY(A)-SPECIFIC RIBONUCLEASE PNLDC1"/>
    <property type="match status" value="1"/>
</dbReference>
<feature type="compositionally biased region" description="Basic residues" evidence="2">
    <location>
        <begin position="570"/>
        <end position="585"/>
    </location>
</feature>
<dbReference type="Proteomes" id="UP000318582">
    <property type="component" value="Unassembled WGS sequence"/>
</dbReference>
<evidence type="ECO:0000256" key="1">
    <source>
        <dbReference type="ARBA" id="ARBA00008372"/>
    </source>
</evidence>
<evidence type="ECO:0000313" key="4">
    <source>
        <dbReference type="Proteomes" id="UP000318582"/>
    </source>
</evidence>
<evidence type="ECO:0000313" key="3">
    <source>
        <dbReference type="EMBL" id="TPX61023.1"/>
    </source>
</evidence>
<dbReference type="CDD" id="cd02325">
    <property type="entry name" value="R3H"/>
    <property type="match status" value="1"/>
</dbReference>
<dbReference type="InterPro" id="IPR012677">
    <property type="entry name" value="Nucleotide-bd_a/b_plait_sf"/>
</dbReference>
<keyword evidence="4" id="KW-1185">Reference proteome</keyword>
<gene>
    <name evidence="3" type="ORF">PhCBS80983_g01366</name>
</gene>
<feature type="compositionally biased region" description="Low complexity" evidence="2">
    <location>
        <begin position="550"/>
        <end position="566"/>
    </location>
</feature>
<dbReference type="STRING" id="109895.A0A507EAB4"/>
<comment type="similarity">
    <text evidence="1">Belongs to the CAF1 family.</text>
</comment>
<protein>
    <submittedName>
        <fullName evidence="3">Uncharacterized protein</fullName>
    </submittedName>
</protein>
<dbReference type="GO" id="GO:0000175">
    <property type="term" value="F:3'-5'-RNA exonuclease activity"/>
    <property type="evidence" value="ECO:0007669"/>
    <property type="project" value="TreeGrafter"/>
</dbReference>